<name>A0ABX2IU25_9RHOB</name>
<gene>
    <name evidence="1" type="ORF">HRQ87_02610</name>
</gene>
<reference evidence="1 2" key="1">
    <citation type="submission" date="2020-06" db="EMBL/GenBank/DDBJ databases">
        <title>Sulfitobacter algicola sp. nov., isolated from green algae.</title>
        <authorList>
            <person name="Wang C."/>
        </authorList>
    </citation>
    <scope>NUCLEOTIDE SEQUENCE [LARGE SCALE GENOMIC DNA]</scope>
    <source>
        <strain evidence="1 2">1151</strain>
    </source>
</reference>
<dbReference type="RefSeq" id="WP_174134903.1">
    <property type="nucleotide sequence ID" value="NZ_JABUFE010000001.1"/>
</dbReference>
<accession>A0ABX2IU25</accession>
<dbReference type="Proteomes" id="UP000777935">
    <property type="component" value="Unassembled WGS sequence"/>
</dbReference>
<evidence type="ECO:0000313" key="1">
    <source>
        <dbReference type="EMBL" id="NSX53683.1"/>
    </source>
</evidence>
<sequence>MATNLVLIENDIRKMLIERVKPKGIEVKGKVLCKCVAVVDDEVFKAVKQPRVQEKLTLAAGKVYNATVDKIAKDLMVFDKIYVRTPDPDERYKIIQKLEISVKKQLADLEKKGVAAANMVWQQMQKDQAELQAFKIKMGMKIAKDAIELTGLAVSAVGTGGLALIPASLELARVTFRMGRLIAKLAKDADKTQKNITKNLAKLQKSYNANKKNALGAKETGKTILNKVFGSDYTKTISSVKADNKIYLNKLIDIDQKADTMSGALDKLLKQMQKISKTPEGKSSAKVKKQITSIETKVNNLLSKISNLNTKLDGGRDFQKNTDDALNELENMKTDKWKKIQAGAAFVTDVVLAVEDPTELSDWFEAAVGQLETLVEEEQVRMGAPVG</sequence>
<comment type="caution">
    <text evidence="1">The sequence shown here is derived from an EMBL/GenBank/DDBJ whole genome shotgun (WGS) entry which is preliminary data.</text>
</comment>
<proteinExistence type="predicted"/>
<keyword evidence="2" id="KW-1185">Reference proteome</keyword>
<organism evidence="1 2">
    <name type="scientific">Parasulfitobacter algicola</name>
    <dbReference type="NCBI Taxonomy" id="2614809"/>
    <lineage>
        <taxon>Bacteria</taxon>
        <taxon>Pseudomonadati</taxon>
        <taxon>Pseudomonadota</taxon>
        <taxon>Alphaproteobacteria</taxon>
        <taxon>Rhodobacterales</taxon>
        <taxon>Roseobacteraceae</taxon>
        <taxon>Parasulfitobacter</taxon>
    </lineage>
</organism>
<protein>
    <submittedName>
        <fullName evidence="1">Uncharacterized protein</fullName>
    </submittedName>
</protein>
<evidence type="ECO:0000313" key="2">
    <source>
        <dbReference type="Proteomes" id="UP000777935"/>
    </source>
</evidence>
<dbReference type="EMBL" id="JABUFE010000001">
    <property type="protein sequence ID" value="NSX53683.1"/>
    <property type="molecule type" value="Genomic_DNA"/>
</dbReference>